<reference evidence="3" key="1">
    <citation type="journal article" date="2025" name="Foods">
        <title>Unveiling the Microbial Signatures of Arabica Coffee Cherries: Insights into Ripeness Specific Diversity, Functional Traits, and Implications for Quality and Safety.</title>
        <authorList>
            <consortium name="RefSeq"/>
            <person name="Tenea G.N."/>
            <person name="Cifuentes V."/>
            <person name="Reyes P."/>
            <person name="Cevallos-Vallejos M."/>
        </authorList>
    </citation>
    <scope>NUCLEOTIDE SEQUENCE [LARGE SCALE GENOMIC DNA]</scope>
</reference>
<accession>A0ABM4W0G6</accession>
<proteinExistence type="predicted"/>
<evidence type="ECO:0000256" key="1">
    <source>
        <dbReference type="SAM" id="MobiDB-lite"/>
    </source>
</evidence>
<dbReference type="Proteomes" id="UP001652660">
    <property type="component" value="Chromosome 1e"/>
</dbReference>
<dbReference type="RefSeq" id="XP_071925279.1">
    <property type="nucleotide sequence ID" value="XM_072069178.1"/>
</dbReference>
<evidence type="ECO:0000259" key="2">
    <source>
        <dbReference type="Pfam" id="PF03732"/>
    </source>
</evidence>
<gene>
    <name evidence="4" type="primary">LOC140016086</name>
</gene>
<dbReference type="InterPro" id="IPR043502">
    <property type="entry name" value="DNA/RNA_pol_sf"/>
</dbReference>
<dbReference type="PANTHER" id="PTHR15503">
    <property type="entry name" value="LDOC1 RELATED"/>
    <property type="match status" value="1"/>
</dbReference>
<dbReference type="InterPro" id="IPR021109">
    <property type="entry name" value="Peptidase_aspartic_dom_sf"/>
</dbReference>
<evidence type="ECO:0000313" key="3">
    <source>
        <dbReference type="Proteomes" id="UP001652660"/>
    </source>
</evidence>
<dbReference type="GeneID" id="140016086"/>
<reference evidence="4" key="2">
    <citation type="submission" date="2025-08" db="UniProtKB">
        <authorList>
            <consortium name="RefSeq"/>
        </authorList>
    </citation>
    <scope>IDENTIFICATION</scope>
    <source>
        <tissue evidence="4">Leaves</tissue>
    </source>
</reference>
<feature type="domain" description="Retrotransposon gag" evidence="2">
    <location>
        <begin position="53"/>
        <end position="148"/>
    </location>
</feature>
<dbReference type="Pfam" id="PF08284">
    <property type="entry name" value="RVP_2"/>
    <property type="match status" value="1"/>
</dbReference>
<name>A0ABM4W0G6_COFAR</name>
<dbReference type="PANTHER" id="PTHR15503:SF42">
    <property type="entry name" value="ZINC FINGER, CCHC-TYPE, RETROTRANSPOSON GAG DOMAIN, ASPARTIC PEPTIDASE DOMAIN PROTEIN-RELATED"/>
    <property type="match status" value="1"/>
</dbReference>
<dbReference type="Gene3D" id="2.40.70.10">
    <property type="entry name" value="Acid Proteases"/>
    <property type="match status" value="1"/>
</dbReference>
<keyword evidence="3" id="KW-1185">Reference proteome</keyword>
<protein>
    <recommendedName>
        <fullName evidence="2">Retrotransposon gag domain-containing protein</fullName>
    </recommendedName>
</protein>
<dbReference type="SUPFAM" id="SSF56672">
    <property type="entry name" value="DNA/RNA polymerases"/>
    <property type="match status" value="1"/>
</dbReference>
<sequence>MANQQGQGQGSNVGNPGNNAGGPNPDLAEGWLDRMLDIFAALGYSEERQISFSVFQFEGTARAWWNVIKAKWEREQTPWTWVNFTREFNEKYLSPIVQERREDDFIRMRQGASSVAEYETQFTKLSRFAPDLVQTEQKRIRHFVQGLNVDIQEVFAAAQLDILSQALEKIQRIETVMGQVKAFHDRKGGNLARETSLPDRAREMSHPLRWVEGRVVHNPQKSQIGNEGPKPPTEWTTIKPTNAGGNRPKVPARVFAMGQQEVTDPSTVIDDVKPEKLPYDLEIKIPITNKSLIANVVYKGCEVRIGERKLLVDPIELALKGYDIILGMDWLAKYHARLNCRTKKLKIENVPVVCEFPEIFFEKLTLLPPEREVEFKIDLHPGAEPISKTPYRMAPAEVKELKTQLQELLD</sequence>
<dbReference type="InterPro" id="IPR032567">
    <property type="entry name" value="RTL1-rel"/>
</dbReference>
<feature type="compositionally biased region" description="Low complexity" evidence="1">
    <location>
        <begin position="1"/>
        <end position="25"/>
    </location>
</feature>
<dbReference type="Pfam" id="PF03732">
    <property type="entry name" value="Retrotrans_gag"/>
    <property type="match status" value="1"/>
</dbReference>
<evidence type="ECO:0000313" key="4">
    <source>
        <dbReference type="RefSeq" id="XP_071925279.1"/>
    </source>
</evidence>
<dbReference type="Gene3D" id="3.10.10.10">
    <property type="entry name" value="HIV Type 1 Reverse Transcriptase, subunit A, domain 1"/>
    <property type="match status" value="1"/>
</dbReference>
<dbReference type="InterPro" id="IPR005162">
    <property type="entry name" value="Retrotrans_gag_dom"/>
</dbReference>
<feature type="region of interest" description="Disordered" evidence="1">
    <location>
        <begin position="1"/>
        <end position="26"/>
    </location>
</feature>
<organism evidence="3 4">
    <name type="scientific">Coffea arabica</name>
    <name type="common">Arabian coffee</name>
    <dbReference type="NCBI Taxonomy" id="13443"/>
    <lineage>
        <taxon>Eukaryota</taxon>
        <taxon>Viridiplantae</taxon>
        <taxon>Streptophyta</taxon>
        <taxon>Embryophyta</taxon>
        <taxon>Tracheophyta</taxon>
        <taxon>Spermatophyta</taxon>
        <taxon>Magnoliopsida</taxon>
        <taxon>eudicotyledons</taxon>
        <taxon>Gunneridae</taxon>
        <taxon>Pentapetalae</taxon>
        <taxon>asterids</taxon>
        <taxon>lamiids</taxon>
        <taxon>Gentianales</taxon>
        <taxon>Rubiaceae</taxon>
        <taxon>Ixoroideae</taxon>
        <taxon>Gardenieae complex</taxon>
        <taxon>Bertiereae - Coffeeae clade</taxon>
        <taxon>Coffeeae</taxon>
        <taxon>Coffea</taxon>
    </lineage>
</organism>